<dbReference type="KEGG" id="caml:H6X83_12535"/>
<dbReference type="Gene3D" id="3.90.1750.20">
    <property type="entry name" value="Putative Large Serine Recombinase, Chain B, Domain 2"/>
    <property type="match status" value="1"/>
</dbReference>
<dbReference type="PROSITE" id="PS51737">
    <property type="entry name" value="RECOMBINASE_DNA_BIND"/>
    <property type="match status" value="1"/>
</dbReference>
<dbReference type="SUPFAM" id="SSF53041">
    <property type="entry name" value="Resolvase-like"/>
    <property type="match status" value="1"/>
</dbReference>
<evidence type="ECO:0000259" key="8">
    <source>
        <dbReference type="PROSITE" id="PS51737"/>
    </source>
</evidence>
<dbReference type="InterPro" id="IPR006119">
    <property type="entry name" value="Resolv_N"/>
</dbReference>
<evidence type="ECO:0000256" key="4">
    <source>
        <dbReference type="PIRSR" id="PIRSR606118-50"/>
    </source>
</evidence>
<dbReference type="GO" id="GO:0015074">
    <property type="term" value="P:DNA integration"/>
    <property type="evidence" value="ECO:0007669"/>
    <property type="project" value="UniProtKB-KW"/>
</dbReference>
<evidence type="ECO:0000256" key="6">
    <source>
        <dbReference type="SAM" id="Coils"/>
    </source>
</evidence>
<keyword evidence="2" id="KW-0238">DNA-binding</keyword>
<dbReference type="Proteomes" id="UP000516046">
    <property type="component" value="Chromosome"/>
</dbReference>
<feature type="active site" description="O-(5'-phospho-DNA)-serine intermediate" evidence="4 5">
    <location>
        <position position="11"/>
    </location>
</feature>
<dbReference type="PROSITE" id="PS51736">
    <property type="entry name" value="RECOMBINASES_3"/>
    <property type="match status" value="1"/>
</dbReference>
<evidence type="ECO:0000259" key="7">
    <source>
        <dbReference type="PROSITE" id="PS51736"/>
    </source>
</evidence>
<sequence length="475" mass="54356">MQTAAAYIRVSTDDQLEYSPESQLELIQQYAKEHDMILPAEYIFREAEGISGRKAEKRPEFQRMIATARSDKSDINVILVWKFSRFARNQEESIVYKSLLKREKGISVVSISEPIADGEFGSLIERIIEWMDGYYSVRLAGEVKRGMTKAFETGHPVSIAPIGYLMKESKLVPDPDSAPLVQMIFHDYLDGLGAKKIAMKINTMGIRTRRGNLWENRTVDYILRNPVYHGKIRWNPDHITRRDYDDPSVRIVDGQHEPIIDAKTWAAVQEKIAKNRVLHSKYIHQITPTLHSPLQGLCKCSNCGATMSFTRGGFQCSAFAHGRCTVSHYIALDKLESLAYYFIERDLTSGDVALIHRTHPEQEKGSVAIVRQQLDRERQKLSRVKEAYASGVDTLEEYQQNKMRINKQIAKLESQLKQSTPKVDIKAYCKENLAKLARIKSPDVPMDEKSKLMRSFVDHIVFNRKTCGIAVFYYA</sequence>
<accession>A0A7G9WGC2</accession>
<name>A0A7G9WGC2_9FIRM</name>
<keyword evidence="6" id="KW-0175">Coiled coil</keyword>
<dbReference type="InterPro" id="IPR006118">
    <property type="entry name" value="Recombinase_CS"/>
</dbReference>
<feature type="domain" description="Resolvase/invertase-type recombinase catalytic" evidence="7">
    <location>
        <begin position="3"/>
        <end position="154"/>
    </location>
</feature>
<dbReference type="Gene3D" id="3.40.50.1390">
    <property type="entry name" value="Resolvase, N-terminal catalytic domain"/>
    <property type="match status" value="1"/>
</dbReference>
<gene>
    <name evidence="9" type="ORF">H6X83_12535</name>
</gene>
<evidence type="ECO:0000256" key="2">
    <source>
        <dbReference type="ARBA" id="ARBA00023125"/>
    </source>
</evidence>
<evidence type="ECO:0000256" key="5">
    <source>
        <dbReference type="PROSITE-ProRule" id="PRU10137"/>
    </source>
</evidence>
<evidence type="ECO:0000256" key="1">
    <source>
        <dbReference type="ARBA" id="ARBA00022908"/>
    </source>
</evidence>
<keyword evidence="1" id="KW-0229">DNA integration</keyword>
<dbReference type="Pfam" id="PF00239">
    <property type="entry name" value="Resolvase"/>
    <property type="match status" value="1"/>
</dbReference>
<evidence type="ECO:0000313" key="9">
    <source>
        <dbReference type="EMBL" id="QNO17734.1"/>
    </source>
</evidence>
<dbReference type="InterPro" id="IPR038109">
    <property type="entry name" value="DNA_bind_recomb_sf"/>
</dbReference>
<dbReference type="SMART" id="SM00857">
    <property type="entry name" value="Resolvase"/>
    <property type="match status" value="1"/>
</dbReference>
<evidence type="ECO:0000256" key="3">
    <source>
        <dbReference type="ARBA" id="ARBA00023172"/>
    </source>
</evidence>
<feature type="coiled-coil region" evidence="6">
    <location>
        <begin position="367"/>
        <end position="415"/>
    </location>
</feature>
<organism evidence="9 10">
    <name type="scientific">Caproicibacterium amylolyticum</name>
    <dbReference type="NCBI Taxonomy" id="2766537"/>
    <lineage>
        <taxon>Bacteria</taxon>
        <taxon>Bacillati</taxon>
        <taxon>Bacillota</taxon>
        <taxon>Clostridia</taxon>
        <taxon>Eubacteriales</taxon>
        <taxon>Oscillospiraceae</taxon>
        <taxon>Caproicibacterium</taxon>
    </lineage>
</organism>
<reference evidence="9 10" key="1">
    <citation type="submission" date="2020-08" db="EMBL/GenBank/DDBJ databases">
        <authorList>
            <person name="Ren C."/>
            <person name="Gu Y."/>
            <person name="Xu Y."/>
        </authorList>
    </citation>
    <scope>NUCLEOTIDE SEQUENCE [LARGE SCALE GENOMIC DNA]</scope>
    <source>
        <strain evidence="9 10">LBM18003</strain>
    </source>
</reference>
<dbReference type="InterPro" id="IPR036162">
    <property type="entry name" value="Resolvase-like_N_sf"/>
</dbReference>
<dbReference type="InterPro" id="IPR050639">
    <property type="entry name" value="SSR_resolvase"/>
</dbReference>
<protein>
    <submittedName>
        <fullName evidence="9">Recombinase family protein</fullName>
    </submittedName>
</protein>
<feature type="domain" description="Recombinase" evidence="8">
    <location>
        <begin position="161"/>
        <end position="278"/>
    </location>
</feature>
<dbReference type="PANTHER" id="PTHR30461:SF23">
    <property type="entry name" value="DNA RECOMBINASE-RELATED"/>
    <property type="match status" value="1"/>
</dbReference>
<dbReference type="EMBL" id="CP060696">
    <property type="protein sequence ID" value="QNO17734.1"/>
    <property type="molecule type" value="Genomic_DNA"/>
</dbReference>
<dbReference type="GO" id="GO:0003677">
    <property type="term" value="F:DNA binding"/>
    <property type="evidence" value="ECO:0007669"/>
    <property type="project" value="UniProtKB-KW"/>
</dbReference>
<dbReference type="RefSeq" id="WP_212506798.1">
    <property type="nucleotide sequence ID" value="NZ_CP060696.1"/>
</dbReference>
<dbReference type="PANTHER" id="PTHR30461">
    <property type="entry name" value="DNA-INVERTASE FROM LAMBDOID PROPHAGE"/>
    <property type="match status" value="1"/>
</dbReference>
<dbReference type="AlphaFoldDB" id="A0A7G9WGC2"/>
<keyword evidence="3" id="KW-0233">DNA recombination</keyword>
<dbReference type="InterPro" id="IPR011109">
    <property type="entry name" value="DNA_bind_recombinase_dom"/>
</dbReference>
<dbReference type="PROSITE" id="PS00397">
    <property type="entry name" value="RECOMBINASES_1"/>
    <property type="match status" value="1"/>
</dbReference>
<evidence type="ECO:0000313" key="10">
    <source>
        <dbReference type="Proteomes" id="UP000516046"/>
    </source>
</evidence>
<dbReference type="Pfam" id="PF07508">
    <property type="entry name" value="Recombinase"/>
    <property type="match status" value="1"/>
</dbReference>
<dbReference type="GO" id="GO:0000150">
    <property type="term" value="F:DNA strand exchange activity"/>
    <property type="evidence" value="ECO:0007669"/>
    <property type="project" value="InterPro"/>
</dbReference>
<proteinExistence type="predicted"/>
<dbReference type="CDD" id="cd00338">
    <property type="entry name" value="Ser_Recombinase"/>
    <property type="match status" value="1"/>
</dbReference>
<keyword evidence="10" id="KW-1185">Reference proteome</keyword>